<proteinExistence type="predicted"/>
<evidence type="ECO:0000313" key="1">
    <source>
        <dbReference type="EMBL" id="KAK1309408.1"/>
    </source>
</evidence>
<gene>
    <name evidence="1" type="ORF">QJS10_CPA09g01144</name>
</gene>
<accession>A0AAV9E8U2</accession>
<comment type="caution">
    <text evidence="1">The sequence shown here is derived from an EMBL/GenBank/DDBJ whole genome shotgun (WGS) entry which is preliminary data.</text>
</comment>
<sequence length="60" mass="6757">MVGVALSKESIEKERRESSVPFVSLGRLILNIRRDQVHATQIMRSSSSSSFSSEQELKSF</sequence>
<reference evidence="1" key="1">
    <citation type="journal article" date="2023" name="Nat. Commun.">
        <title>Diploid and tetraploid genomes of Acorus and the evolution of monocots.</title>
        <authorList>
            <person name="Ma L."/>
            <person name="Liu K.W."/>
            <person name="Li Z."/>
            <person name="Hsiao Y.Y."/>
            <person name="Qi Y."/>
            <person name="Fu T."/>
            <person name="Tang G.D."/>
            <person name="Zhang D."/>
            <person name="Sun W.H."/>
            <person name="Liu D.K."/>
            <person name="Li Y."/>
            <person name="Chen G.Z."/>
            <person name="Liu X.D."/>
            <person name="Liao X.Y."/>
            <person name="Jiang Y.T."/>
            <person name="Yu X."/>
            <person name="Hao Y."/>
            <person name="Huang J."/>
            <person name="Zhao X.W."/>
            <person name="Ke S."/>
            <person name="Chen Y.Y."/>
            <person name="Wu W.L."/>
            <person name="Hsu J.L."/>
            <person name="Lin Y.F."/>
            <person name="Huang M.D."/>
            <person name="Li C.Y."/>
            <person name="Huang L."/>
            <person name="Wang Z.W."/>
            <person name="Zhao X."/>
            <person name="Zhong W.Y."/>
            <person name="Peng D.H."/>
            <person name="Ahmad S."/>
            <person name="Lan S."/>
            <person name="Zhang J.S."/>
            <person name="Tsai W.C."/>
            <person name="Van de Peer Y."/>
            <person name="Liu Z.J."/>
        </authorList>
    </citation>
    <scope>NUCLEOTIDE SEQUENCE</scope>
    <source>
        <strain evidence="1">CP</strain>
    </source>
</reference>
<keyword evidence="2" id="KW-1185">Reference proteome</keyword>
<organism evidence="1 2">
    <name type="scientific">Acorus calamus</name>
    <name type="common">Sweet flag</name>
    <dbReference type="NCBI Taxonomy" id="4465"/>
    <lineage>
        <taxon>Eukaryota</taxon>
        <taxon>Viridiplantae</taxon>
        <taxon>Streptophyta</taxon>
        <taxon>Embryophyta</taxon>
        <taxon>Tracheophyta</taxon>
        <taxon>Spermatophyta</taxon>
        <taxon>Magnoliopsida</taxon>
        <taxon>Liliopsida</taxon>
        <taxon>Acoraceae</taxon>
        <taxon>Acorus</taxon>
    </lineage>
</organism>
<evidence type="ECO:0000313" key="2">
    <source>
        <dbReference type="Proteomes" id="UP001180020"/>
    </source>
</evidence>
<protein>
    <submittedName>
        <fullName evidence="1">Uncharacterized protein</fullName>
    </submittedName>
</protein>
<reference evidence="1" key="2">
    <citation type="submission" date="2023-06" db="EMBL/GenBank/DDBJ databases">
        <authorList>
            <person name="Ma L."/>
            <person name="Liu K.-W."/>
            <person name="Li Z."/>
            <person name="Hsiao Y.-Y."/>
            <person name="Qi Y."/>
            <person name="Fu T."/>
            <person name="Tang G."/>
            <person name="Zhang D."/>
            <person name="Sun W.-H."/>
            <person name="Liu D.-K."/>
            <person name="Li Y."/>
            <person name="Chen G.-Z."/>
            <person name="Liu X.-D."/>
            <person name="Liao X.-Y."/>
            <person name="Jiang Y.-T."/>
            <person name="Yu X."/>
            <person name="Hao Y."/>
            <person name="Huang J."/>
            <person name="Zhao X.-W."/>
            <person name="Ke S."/>
            <person name="Chen Y.-Y."/>
            <person name="Wu W.-L."/>
            <person name="Hsu J.-L."/>
            <person name="Lin Y.-F."/>
            <person name="Huang M.-D."/>
            <person name="Li C.-Y."/>
            <person name="Huang L."/>
            <person name="Wang Z.-W."/>
            <person name="Zhao X."/>
            <person name="Zhong W.-Y."/>
            <person name="Peng D.-H."/>
            <person name="Ahmad S."/>
            <person name="Lan S."/>
            <person name="Zhang J.-S."/>
            <person name="Tsai W.-C."/>
            <person name="Van De Peer Y."/>
            <person name="Liu Z.-J."/>
        </authorList>
    </citation>
    <scope>NUCLEOTIDE SEQUENCE</scope>
    <source>
        <strain evidence="1">CP</strain>
        <tissue evidence="1">Leaves</tissue>
    </source>
</reference>
<dbReference type="EMBL" id="JAUJYO010000009">
    <property type="protein sequence ID" value="KAK1309408.1"/>
    <property type="molecule type" value="Genomic_DNA"/>
</dbReference>
<dbReference type="AlphaFoldDB" id="A0AAV9E8U2"/>
<dbReference type="Proteomes" id="UP001180020">
    <property type="component" value="Unassembled WGS sequence"/>
</dbReference>
<name>A0AAV9E8U2_ACOCL</name>